<sequence>MGSRLLQCFAFFLLNIFLSSGSSVAEKPPLEAIHQNRKLEYQEKWIPSSPSLYTTQLDTAVPIVNPTPPGTTTPIVNPVISPPSPTITPPTTTPPTLTPPTLTPPTTTPPTITPPTPTTTPTTSSGGSWCVANPTASPTTLQVALDYACGYGGADCSGIQPGASCYNPNTVRDHASFAFNEYYHKNPAPTSCVFGGAAQLTSTDPSSGSCRFPSSTASTSISPPVNSTPTTTPTTPITTPGIMSPDIMTPDSSTYGSAQPTGLPSSATSVSCSLLLLFITVGFVGSLATEKYL</sequence>
<feature type="region of interest" description="Disordered" evidence="4">
    <location>
        <begin position="205"/>
        <end position="260"/>
    </location>
</feature>
<feature type="chain" id="PRO_5023016897" description="X8 domain-containing protein" evidence="5">
    <location>
        <begin position="22"/>
        <end position="293"/>
    </location>
</feature>
<keyword evidence="2" id="KW-0325">Glycoprotein</keyword>
<evidence type="ECO:0000313" key="7">
    <source>
        <dbReference type="EMBL" id="TXG47813.1"/>
    </source>
</evidence>
<gene>
    <name evidence="7" type="ORF">EZV62_027107</name>
</gene>
<evidence type="ECO:0000256" key="5">
    <source>
        <dbReference type="SAM" id="SignalP"/>
    </source>
</evidence>
<comment type="caution">
    <text evidence="7">The sequence shown here is derived from an EMBL/GenBank/DDBJ whole genome shotgun (WGS) entry which is preliminary data.</text>
</comment>
<dbReference type="InterPro" id="IPR044788">
    <property type="entry name" value="X8_dom_prot"/>
</dbReference>
<dbReference type="AlphaFoldDB" id="A0A5C7GT63"/>
<dbReference type="Gene3D" id="1.20.58.1040">
    <property type="match status" value="1"/>
</dbReference>
<dbReference type="GO" id="GO:0009506">
    <property type="term" value="C:plasmodesma"/>
    <property type="evidence" value="ECO:0007669"/>
    <property type="project" value="UniProtKB-ARBA"/>
</dbReference>
<feature type="compositionally biased region" description="Low complexity" evidence="4">
    <location>
        <begin position="213"/>
        <end position="245"/>
    </location>
</feature>
<feature type="compositionally biased region" description="Polar residues" evidence="4">
    <location>
        <begin position="250"/>
        <end position="260"/>
    </location>
</feature>
<dbReference type="GO" id="GO:0005886">
    <property type="term" value="C:plasma membrane"/>
    <property type="evidence" value="ECO:0007669"/>
    <property type="project" value="UniProtKB-SubCell"/>
</dbReference>
<reference evidence="8" key="1">
    <citation type="journal article" date="2019" name="Gigascience">
        <title>De novo genome assembly of the endangered Acer yangbiense, a plant species with extremely small populations endemic to Yunnan Province, China.</title>
        <authorList>
            <person name="Yang J."/>
            <person name="Wariss H.M."/>
            <person name="Tao L."/>
            <person name="Zhang R."/>
            <person name="Yun Q."/>
            <person name="Hollingsworth P."/>
            <person name="Dao Z."/>
            <person name="Luo G."/>
            <person name="Guo H."/>
            <person name="Ma Y."/>
            <person name="Sun W."/>
        </authorList>
    </citation>
    <scope>NUCLEOTIDE SEQUENCE [LARGE SCALE GENOMIC DNA]</scope>
    <source>
        <strain evidence="8">cv. Malutang</strain>
    </source>
</reference>
<feature type="region of interest" description="Disordered" evidence="4">
    <location>
        <begin position="82"/>
        <end position="128"/>
    </location>
</feature>
<accession>A0A5C7GT63</accession>
<feature type="compositionally biased region" description="Pro residues" evidence="4">
    <location>
        <begin position="82"/>
        <end position="118"/>
    </location>
</feature>
<evidence type="ECO:0000259" key="6">
    <source>
        <dbReference type="SMART" id="SM00768"/>
    </source>
</evidence>
<dbReference type="PANTHER" id="PTHR31044">
    <property type="entry name" value="BETA-1,3 GLUCANASE"/>
    <property type="match status" value="1"/>
</dbReference>
<keyword evidence="2" id="KW-0336">GPI-anchor</keyword>
<comment type="subcellular location">
    <subcellularLocation>
        <location evidence="1">Cell membrane</location>
        <topology evidence="1">Lipid-anchor</topology>
        <topology evidence="1">GPI-anchor</topology>
    </subcellularLocation>
</comment>
<keyword evidence="2" id="KW-0472">Membrane</keyword>
<name>A0A5C7GT63_9ROSI</name>
<keyword evidence="2" id="KW-0449">Lipoprotein</keyword>
<dbReference type="OrthoDB" id="1073427at2759"/>
<dbReference type="PRINTS" id="PR01217">
    <property type="entry name" value="PRICHEXTENSN"/>
</dbReference>
<dbReference type="InterPro" id="IPR012946">
    <property type="entry name" value="X8"/>
</dbReference>
<dbReference type="Proteomes" id="UP000323000">
    <property type="component" value="Chromosome 13"/>
</dbReference>
<dbReference type="Pfam" id="PF07983">
    <property type="entry name" value="X8"/>
    <property type="match status" value="1"/>
</dbReference>
<dbReference type="PANTHER" id="PTHR31044:SF132">
    <property type="entry name" value="BETA-1,3 GLUCANASE"/>
    <property type="match status" value="1"/>
</dbReference>
<proteinExistence type="predicted"/>
<dbReference type="EMBL" id="VAHF01000013">
    <property type="protein sequence ID" value="TXG47813.1"/>
    <property type="molecule type" value="Genomic_DNA"/>
</dbReference>
<evidence type="ECO:0000256" key="2">
    <source>
        <dbReference type="ARBA" id="ARBA00022622"/>
    </source>
</evidence>
<evidence type="ECO:0000256" key="3">
    <source>
        <dbReference type="ARBA" id="ARBA00022729"/>
    </source>
</evidence>
<evidence type="ECO:0000256" key="1">
    <source>
        <dbReference type="ARBA" id="ARBA00004609"/>
    </source>
</evidence>
<feature type="signal peptide" evidence="5">
    <location>
        <begin position="1"/>
        <end position="21"/>
    </location>
</feature>
<dbReference type="SMART" id="SM00768">
    <property type="entry name" value="X8"/>
    <property type="match status" value="1"/>
</dbReference>
<evidence type="ECO:0000256" key="4">
    <source>
        <dbReference type="SAM" id="MobiDB-lite"/>
    </source>
</evidence>
<keyword evidence="3 5" id="KW-0732">Signal</keyword>
<protein>
    <recommendedName>
        <fullName evidence="6">X8 domain-containing protein</fullName>
    </recommendedName>
</protein>
<feature type="domain" description="X8" evidence="6">
    <location>
        <begin position="128"/>
        <end position="212"/>
    </location>
</feature>
<organism evidence="7 8">
    <name type="scientific">Acer yangbiense</name>
    <dbReference type="NCBI Taxonomy" id="1000413"/>
    <lineage>
        <taxon>Eukaryota</taxon>
        <taxon>Viridiplantae</taxon>
        <taxon>Streptophyta</taxon>
        <taxon>Embryophyta</taxon>
        <taxon>Tracheophyta</taxon>
        <taxon>Spermatophyta</taxon>
        <taxon>Magnoliopsida</taxon>
        <taxon>eudicotyledons</taxon>
        <taxon>Gunneridae</taxon>
        <taxon>Pentapetalae</taxon>
        <taxon>rosids</taxon>
        <taxon>malvids</taxon>
        <taxon>Sapindales</taxon>
        <taxon>Sapindaceae</taxon>
        <taxon>Hippocastanoideae</taxon>
        <taxon>Acereae</taxon>
        <taxon>Acer</taxon>
    </lineage>
</organism>
<evidence type="ECO:0000313" key="8">
    <source>
        <dbReference type="Proteomes" id="UP000323000"/>
    </source>
</evidence>
<keyword evidence="8" id="KW-1185">Reference proteome</keyword>
<dbReference type="FunFam" id="1.20.58.1040:FF:000007">
    <property type="entry name" value="PLASMODESMATA CALLOSE-BINDING PROTEIN 2"/>
    <property type="match status" value="1"/>
</dbReference>
<dbReference type="GO" id="GO:0098552">
    <property type="term" value="C:side of membrane"/>
    <property type="evidence" value="ECO:0007669"/>
    <property type="project" value="UniProtKB-KW"/>
</dbReference>